<dbReference type="EMBL" id="LQXD01000157">
    <property type="protein sequence ID" value="OIJ09040.1"/>
    <property type="molecule type" value="Genomic_DNA"/>
</dbReference>
<evidence type="ECO:0000313" key="3">
    <source>
        <dbReference type="Proteomes" id="UP000180175"/>
    </source>
</evidence>
<dbReference type="InterPro" id="IPR021146">
    <property type="entry name" value="Phage_gp6-like_head-tail"/>
</dbReference>
<organism evidence="1 3">
    <name type="scientific">Anaerobacillus isosaccharinicus</name>
    <dbReference type="NCBI Taxonomy" id="1532552"/>
    <lineage>
        <taxon>Bacteria</taxon>
        <taxon>Bacillati</taxon>
        <taxon>Bacillota</taxon>
        <taxon>Bacilli</taxon>
        <taxon>Bacillales</taxon>
        <taxon>Bacillaceae</taxon>
        <taxon>Anaerobacillus</taxon>
    </lineage>
</organism>
<dbReference type="Proteomes" id="UP000180175">
    <property type="component" value="Chromosome"/>
</dbReference>
<dbReference type="NCBIfam" id="TIGR01560">
    <property type="entry name" value="put_DNA_pack"/>
    <property type="match status" value="1"/>
</dbReference>
<dbReference type="Pfam" id="PF05135">
    <property type="entry name" value="Phage_connect_1"/>
    <property type="match status" value="1"/>
</dbReference>
<proteinExistence type="predicted"/>
<reference evidence="2" key="4">
    <citation type="submission" date="2020-10" db="EMBL/GenBank/DDBJ databases">
        <authorList>
            <person name="Bassil N.M."/>
            <person name="Lloyd J.R."/>
        </authorList>
    </citation>
    <scope>NUCLEOTIDE SEQUENCE</scope>
    <source>
        <strain evidence="2">NB2006</strain>
    </source>
</reference>
<dbReference type="Gene3D" id="1.10.3230.30">
    <property type="entry name" value="Phage gp6-like head-tail connector protein"/>
    <property type="match status" value="1"/>
</dbReference>
<reference evidence="1 3" key="1">
    <citation type="submission" date="2016-10" db="EMBL/GenBank/DDBJ databases">
        <title>Draft genome sequences of four alkaliphilic bacteria belonging to the Anaerobacillus genus.</title>
        <authorList>
            <person name="Bassil N.M."/>
            <person name="Lloyd J.R."/>
        </authorList>
    </citation>
    <scope>NUCLEOTIDE SEQUENCE [LARGE SCALE GENOMIC DNA]</scope>
    <source>
        <strain evidence="1 3">NB2006</strain>
    </source>
</reference>
<dbReference type="OrthoDB" id="5654at2"/>
<protein>
    <submittedName>
        <fullName evidence="2">Phage gp6-like head-tail connector protein</fullName>
    </submittedName>
</protein>
<name>A0A1S2L9V8_9BACI</name>
<keyword evidence="3" id="KW-1185">Reference proteome</keyword>
<reference evidence="2 3" key="3">
    <citation type="journal article" date="2019" name="Int. J. Syst. Evol. Microbiol.">
        <title>Anaerobacillus isosaccharinicus sp. nov., an alkaliphilic bacterium which degrades isosaccharinic acid.</title>
        <authorList>
            <person name="Bassil N.M."/>
            <person name="Lloyd J.R."/>
        </authorList>
    </citation>
    <scope>NUCLEOTIDE SEQUENCE [LARGE SCALE GENOMIC DNA]</scope>
    <source>
        <strain evidence="2 3">NB2006</strain>
    </source>
</reference>
<reference evidence="2 3" key="2">
    <citation type="journal article" date="2017" name="Genome Announc.">
        <title>Draft Genome Sequences of Four Alkaliphilic Bacteria Belonging to the Anaerobacillus Genus.</title>
        <authorList>
            <person name="Bassil N.M."/>
            <person name="Lloyd J.R."/>
        </authorList>
    </citation>
    <scope>NUCLEOTIDE SEQUENCE [LARGE SCALE GENOMIC DNA]</scope>
    <source>
        <strain evidence="2 3">NB2006</strain>
    </source>
</reference>
<dbReference type="CDD" id="cd08054">
    <property type="entry name" value="gp6"/>
    <property type="match status" value="1"/>
</dbReference>
<gene>
    <name evidence="2" type="ORF">AWH56_005225</name>
    <name evidence="1" type="ORF">AWH56_18165</name>
</gene>
<dbReference type="RefSeq" id="WP_071318377.1">
    <property type="nucleotide sequence ID" value="NZ_CP063356.2"/>
</dbReference>
<sequence length="116" mass="13192">MPLLEELKEYLRIDGGDEDNTLSSFLSSSQMYLTNAGVKQPTDYYLKVNEKDVFAQHRLAIMILATHFYENRIAITPSAIKVAQITIPYGLQSIILQLKWVDPDELSAQQQSSEIE</sequence>
<accession>A0A1S2L9V8</accession>
<dbReference type="KEGG" id="aia:AWH56_005225"/>
<dbReference type="AlphaFoldDB" id="A0A1S2L9V8"/>
<dbReference type="EMBL" id="CP063356">
    <property type="protein sequence ID" value="QOY37047.1"/>
    <property type="molecule type" value="Genomic_DNA"/>
</dbReference>
<dbReference type="InterPro" id="IPR006450">
    <property type="entry name" value="Phage_HK97_gp6-like"/>
</dbReference>
<evidence type="ECO:0000313" key="2">
    <source>
        <dbReference type="EMBL" id="QOY37047.1"/>
    </source>
</evidence>
<evidence type="ECO:0000313" key="1">
    <source>
        <dbReference type="EMBL" id="OIJ09040.1"/>
    </source>
</evidence>